<accession>A0A7G7W420</accession>
<evidence type="ECO:0000259" key="2">
    <source>
        <dbReference type="Pfam" id="PF13439"/>
    </source>
</evidence>
<dbReference type="InterPro" id="IPR001296">
    <property type="entry name" value="Glyco_trans_1"/>
</dbReference>
<dbReference type="RefSeq" id="WP_185887043.1">
    <property type="nucleotide sequence ID" value="NZ_CP060202.1"/>
</dbReference>
<gene>
    <name evidence="3" type="ORF">H4317_13140</name>
</gene>
<dbReference type="AlphaFoldDB" id="A0A7G7W420"/>
<sequence>METLIYPSDQLVARPEMLVPPATTQLQPTRRRLLHLLWELRYSGAEVMVYDAKEYFESQGLYGSIVARGPEFGPYAPTLAKAGYPVEHLPARRNLGSFIELYRYLRKHPADVVHLHLEGLFIWHCLAIRLAFPKARIVHTHHDVYFQYPPYLRMKRTFHRWLATQLGVRHVSIGESVQTVEREHFHNSTTIVYNWIDENEFRPPTPEQMAAARQEIGIAPDAFVVLTVGTCNDKKCHNEIFEAVARVKDRLPNLVFLHRGTGENLPQEREYVKRLGIEQHVIFLDYIDYLPKVFWASDAFIFSSHWEGLGNVILQAIACKVPVILYQGWGMNDFRPDNPAENYGFWINPETERFDEALIEMHAMKADGRIAGWKDKAYAFYRKKFSAKKSLANMVQQYLG</sequence>
<dbReference type="Proteomes" id="UP000515489">
    <property type="component" value="Chromosome"/>
</dbReference>
<dbReference type="InterPro" id="IPR028098">
    <property type="entry name" value="Glyco_trans_4-like_N"/>
</dbReference>
<organism evidence="3 4">
    <name type="scientific">Hymenobacter sediminicola</name>
    <dbReference type="NCBI Taxonomy" id="2761579"/>
    <lineage>
        <taxon>Bacteria</taxon>
        <taxon>Pseudomonadati</taxon>
        <taxon>Bacteroidota</taxon>
        <taxon>Cytophagia</taxon>
        <taxon>Cytophagales</taxon>
        <taxon>Hymenobacteraceae</taxon>
        <taxon>Hymenobacter</taxon>
    </lineage>
</organism>
<evidence type="ECO:0000313" key="4">
    <source>
        <dbReference type="Proteomes" id="UP000515489"/>
    </source>
</evidence>
<reference evidence="3 4" key="1">
    <citation type="submission" date="2020-08" db="EMBL/GenBank/DDBJ databases">
        <title>Hymenobacter sp. S2-20-2 genome sequencing.</title>
        <authorList>
            <person name="Jin L."/>
        </authorList>
    </citation>
    <scope>NUCLEOTIDE SEQUENCE [LARGE SCALE GENOMIC DNA]</scope>
    <source>
        <strain evidence="3 4">S2-20-2</strain>
    </source>
</reference>
<dbReference type="KEGG" id="hsk:H4317_13140"/>
<dbReference type="Pfam" id="PF13439">
    <property type="entry name" value="Glyco_transf_4"/>
    <property type="match status" value="1"/>
</dbReference>
<dbReference type="Pfam" id="PF00534">
    <property type="entry name" value="Glycos_transf_1"/>
    <property type="match status" value="1"/>
</dbReference>
<keyword evidence="3" id="KW-0808">Transferase</keyword>
<proteinExistence type="predicted"/>
<name>A0A7G7W420_9BACT</name>
<feature type="domain" description="Glycosyltransferase subfamily 4-like N-terminal" evidence="2">
    <location>
        <begin position="43"/>
        <end position="198"/>
    </location>
</feature>
<dbReference type="Gene3D" id="3.40.50.2000">
    <property type="entry name" value="Glycogen Phosphorylase B"/>
    <property type="match status" value="2"/>
</dbReference>
<protein>
    <submittedName>
        <fullName evidence="3">Glycosyltransferase family 4 protein</fullName>
    </submittedName>
</protein>
<dbReference type="GO" id="GO:0016757">
    <property type="term" value="F:glycosyltransferase activity"/>
    <property type="evidence" value="ECO:0007669"/>
    <property type="project" value="InterPro"/>
</dbReference>
<feature type="domain" description="Glycosyl transferase family 1" evidence="1">
    <location>
        <begin position="211"/>
        <end position="359"/>
    </location>
</feature>
<dbReference type="EMBL" id="CP060202">
    <property type="protein sequence ID" value="QNH61113.1"/>
    <property type="molecule type" value="Genomic_DNA"/>
</dbReference>
<evidence type="ECO:0000259" key="1">
    <source>
        <dbReference type="Pfam" id="PF00534"/>
    </source>
</evidence>
<evidence type="ECO:0000313" key="3">
    <source>
        <dbReference type="EMBL" id="QNH61113.1"/>
    </source>
</evidence>
<keyword evidence="4" id="KW-1185">Reference proteome</keyword>
<dbReference type="CDD" id="cd03801">
    <property type="entry name" value="GT4_PimA-like"/>
    <property type="match status" value="1"/>
</dbReference>
<dbReference type="SUPFAM" id="SSF53756">
    <property type="entry name" value="UDP-Glycosyltransferase/glycogen phosphorylase"/>
    <property type="match status" value="1"/>
</dbReference>
<dbReference type="PANTHER" id="PTHR12526">
    <property type="entry name" value="GLYCOSYLTRANSFERASE"/>
    <property type="match status" value="1"/>
</dbReference>